<sequence>MYTKESEWRVPTYNNVVRSATHSKGELHVQTQQVGHILKRKSRSEHYSLDTTDEEYRRSEVGSSSFATPVVLNRGLRFVESFDAFPDAFKDTGYDSHPHTDFDESEVEAFHFDLNLATALSLSVSGAGEPDADADEDVDSDLDMVSWLGEEDTDSASVVTDIDGDWVDVYKDDAAPEEPHTGLACERPTYAQMTKLETA</sequence>
<comment type="caution">
    <text evidence="1">The sequence shown here is derived from an EMBL/GenBank/DDBJ whole genome shotgun (WGS) entry which is preliminary data.</text>
</comment>
<dbReference type="Proteomes" id="UP000308199">
    <property type="component" value="Unassembled WGS sequence"/>
</dbReference>
<dbReference type="EMBL" id="SGPK01000405">
    <property type="protein sequence ID" value="THH03845.1"/>
    <property type="molecule type" value="Genomic_DNA"/>
</dbReference>
<evidence type="ECO:0000313" key="1">
    <source>
        <dbReference type="EMBL" id="THH03845.1"/>
    </source>
</evidence>
<proteinExistence type="predicted"/>
<dbReference type="AlphaFoldDB" id="A0A4S4KYE6"/>
<reference evidence="1 2" key="1">
    <citation type="submission" date="2019-02" db="EMBL/GenBank/DDBJ databases">
        <title>Genome sequencing of the rare red list fungi Phellinidium pouzarii.</title>
        <authorList>
            <person name="Buettner E."/>
            <person name="Kellner H."/>
        </authorList>
    </citation>
    <scope>NUCLEOTIDE SEQUENCE [LARGE SCALE GENOMIC DNA]</scope>
    <source>
        <strain evidence="1 2">DSM 108285</strain>
    </source>
</reference>
<organism evidence="1 2">
    <name type="scientific">Phellinidium pouzarii</name>
    <dbReference type="NCBI Taxonomy" id="167371"/>
    <lineage>
        <taxon>Eukaryota</taxon>
        <taxon>Fungi</taxon>
        <taxon>Dikarya</taxon>
        <taxon>Basidiomycota</taxon>
        <taxon>Agaricomycotina</taxon>
        <taxon>Agaricomycetes</taxon>
        <taxon>Hymenochaetales</taxon>
        <taxon>Hymenochaetaceae</taxon>
        <taxon>Phellinidium</taxon>
    </lineage>
</organism>
<gene>
    <name evidence="1" type="ORF">EW145_g5965</name>
</gene>
<keyword evidence="2" id="KW-1185">Reference proteome</keyword>
<protein>
    <submittedName>
        <fullName evidence="1">Uncharacterized protein</fullName>
    </submittedName>
</protein>
<evidence type="ECO:0000313" key="2">
    <source>
        <dbReference type="Proteomes" id="UP000308199"/>
    </source>
</evidence>
<accession>A0A4S4KYE6</accession>
<name>A0A4S4KYE6_9AGAM</name>